<feature type="domain" description="PFL" evidence="13">
    <location>
        <begin position="88"/>
        <end position="681"/>
    </location>
</feature>
<accession>A0A1Y1WTI3</accession>
<keyword evidence="7" id="KW-0119">Carbohydrate metabolism</keyword>
<feature type="domain" description="Glycine radical" evidence="12">
    <location>
        <begin position="688"/>
        <end position="811"/>
    </location>
</feature>
<dbReference type="GO" id="GO:0008861">
    <property type="term" value="F:formate C-acetyltransferase activity"/>
    <property type="evidence" value="ECO:0007669"/>
    <property type="project" value="UniProtKB-EC"/>
</dbReference>
<dbReference type="InterPro" id="IPR004184">
    <property type="entry name" value="PFL_dom"/>
</dbReference>
<dbReference type="InterPro" id="IPR050244">
    <property type="entry name" value="Auton_GlycylRad_Cofactor"/>
</dbReference>
<proteinExistence type="inferred from homology"/>
<dbReference type="EC" id="2.3.1.54" evidence="3"/>
<evidence type="ECO:0000256" key="2">
    <source>
        <dbReference type="ARBA" id="ARBA00008375"/>
    </source>
</evidence>
<keyword evidence="6 10" id="KW-0556">Organic radical</keyword>
<feature type="compositionally biased region" description="Polar residues" evidence="11">
    <location>
        <begin position="1104"/>
        <end position="1115"/>
    </location>
</feature>
<name>A0A1Y1WTI3_9FUNG</name>
<evidence type="ECO:0000256" key="9">
    <source>
        <dbReference type="ARBA" id="ARBA00049029"/>
    </source>
</evidence>
<dbReference type="InterPro" id="IPR019777">
    <property type="entry name" value="Form_AcTrfase_GR_CS"/>
</dbReference>
<evidence type="ECO:0000256" key="4">
    <source>
        <dbReference type="ARBA" id="ARBA00022490"/>
    </source>
</evidence>
<evidence type="ECO:0000256" key="6">
    <source>
        <dbReference type="ARBA" id="ARBA00022818"/>
    </source>
</evidence>
<dbReference type="NCBIfam" id="TIGR01255">
    <property type="entry name" value="pyr_form_ly_1"/>
    <property type="match status" value="1"/>
</dbReference>
<dbReference type="Proteomes" id="UP000193944">
    <property type="component" value="Unassembled WGS sequence"/>
</dbReference>
<reference evidence="14 15" key="1">
    <citation type="submission" date="2016-08" db="EMBL/GenBank/DDBJ databases">
        <title>A Parts List for Fungal Cellulosomes Revealed by Comparative Genomics.</title>
        <authorList>
            <consortium name="DOE Joint Genome Institute"/>
            <person name="Haitjema C.H."/>
            <person name="Gilmore S.P."/>
            <person name="Henske J.K."/>
            <person name="Solomon K.V."/>
            <person name="De Groot R."/>
            <person name="Kuo A."/>
            <person name="Mondo S.J."/>
            <person name="Salamov A.A."/>
            <person name="Labutti K."/>
            <person name="Zhao Z."/>
            <person name="Chiniquy J."/>
            <person name="Barry K."/>
            <person name="Brewer H.M."/>
            <person name="Purvine S.O."/>
            <person name="Wright A.T."/>
            <person name="Boxma B."/>
            <person name="Van Alen T."/>
            <person name="Hackstein J.H."/>
            <person name="Baker S.E."/>
            <person name="Grigoriev I.V."/>
            <person name="O'Malley M.A."/>
        </authorList>
    </citation>
    <scope>NUCLEOTIDE SEQUENCE [LARGE SCALE GENOMIC DNA]</scope>
    <source>
        <strain evidence="14 15">S4</strain>
    </source>
</reference>
<organism evidence="14 15">
    <name type="scientific">Anaeromyces robustus</name>
    <dbReference type="NCBI Taxonomy" id="1754192"/>
    <lineage>
        <taxon>Eukaryota</taxon>
        <taxon>Fungi</taxon>
        <taxon>Fungi incertae sedis</taxon>
        <taxon>Chytridiomycota</taxon>
        <taxon>Chytridiomycota incertae sedis</taxon>
        <taxon>Neocallimastigomycetes</taxon>
        <taxon>Neocallimastigales</taxon>
        <taxon>Neocallimastigaceae</taxon>
        <taxon>Anaeromyces</taxon>
    </lineage>
</organism>
<evidence type="ECO:0000256" key="7">
    <source>
        <dbReference type="ARBA" id="ARBA00023277"/>
    </source>
</evidence>
<feature type="region of interest" description="Disordered" evidence="11">
    <location>
        <begin position="1104"/>
        <end position="1128"/>
    </location>
</feature>
<comment type="catalytic activity">
    <reaction evidence="9">
        <text>formate + acetyl-CoA = pyruvate + CoA</text>
        <dbReference type="Rhea" id="RHEA:11844"/>
        <dbReference type="ChEBI" id="CHEBI:15361"/>
        <dbReference type="ChEBI" id="CHEBI:15740"/>
        <dbReference type="ChEBI" id="CHEBI:57287"/>
        <dbReference type="ChEBI" id="CHEBI:57288"/>
        <dbReference type="EC" id="2.3.1.54"/>
    </reaction>
</comment>
<comment type="caution">
    <text evidence="14">The sequence shown here is derived from an EMBL/GenBank/DDBJ whole genome shotgun (WGS) entry which is preliminary data.</text>
</comment>
<dbReference type="PROSITE" id="PS00850">
    <property type="entry name" value="GLY_RADICAL_1"/>
    <property type="match status" value="1"/>
</dbReference>
<protein>
    <recommendedName>
        <fullName evidence="3">formate C-acetyltransferase</fullName>
        <ecNumber evidence="3">2.3.1.54</ecNumber>
    </recommendedName>
</protein>
<dbReference type="PANTHER" id="PTHR30191">
    <property type="entry name" value="FORMATE ACETYLTRANSFERASE"/>
    <property type="match status" value="1"/>
</dbReference>
<evidence type="ECO:0000256" key="8">
    <source>
        <dbReference type="ARBA" id="ARBA00023315"/>
    </source>
</evidence>
<dbReference type="PANTHER" id="PTHR30191:SF0">
    <property type="entry name" value="FORMATE ACETYLTRANSFERASE 1"/>
    <property type="match status" value="1"/>
</dbReference>
<evidence type="ECO:0000256" key="10">
    <source>
        <dbReference type="PROSITE-ProRule" id="PRU00493"/>
    </source>
</evidence>
<dbReference type="GO" id="GO:0005829">
    <property type="term" value="C:cytosol"/>
    <property type="evidence" value="ECO:0007669"/>
    <property type="project" value="TreeGrafter"/>
</dbReference>
<dbReference type="SUPFAM" id="SSF51998">
    <property type="entry name" value="PFL-like glycyl radical enzymes"/>
    <property type="match status" value="1"/>
</dbReference>
<evidence type="ECO:0000256" key="1">
    <source>
        <dbReference type="ARBA" id="ARBA00004496"/>
    </source>
</evidence>
<evidence type="ECO:0000256" key="5">
    <source>
        <dbReference type="ARBA" id="ARBA00022679"/>
    </source>
</evidence>
<dbReference type="Pfam" id="PF02901">
    <property type="entry name" value="PFL-like"/>
    <property type="match status" value="1"/>
</dbReference>
<gene>
    <name evidence="14" type="ORF">BCR32DRAFT_284166</name>
</gene>
<dbReference type="EMBL" id="MCFG01000298">
    <property type="protein sequence ID" value="ORX76454.1"/>
    <property type="molecule type" value="Genomic_DNA"/>
</dbReference>
<dbReference type="AlphaFoldDB" id="A0A1Y1WTI3"/>
<comment type="similarity">
    <text evidence="2">Belongs to the glycyl radical enzyme (GRE) family. PFL subfamily.</text>
</comment>
<dbReference type="PROSITE" id="PS51149">
    <property type="entry name" value="GLY_RADICAL_2"/>
    <property type="match status" value="1"/>
</dbReference>
<dbReference type="STRING" id="1754192.A0A1Y1WTI3"/>
<dbReference type="Gene3D" id="3.20.70.20">
    <property type="match status" value="1"/>
</dbReference>
<dbReference type="CDD" id="cd01678">
    <property type="entry name" value="PFL1"/>
    <property type="match status" value="1"/>
</dbReference>
<evidence type="ECO:0000256" key="11">
    <source>
        <dbReference type="SAM" id="MobiDB-lite"/>
    </source>
</evidence>
<keyword evidence="4" id="KW-0963">Cytoplasm</keyword>
<dbReference type="PROSITE" id="PS51554">
    <property type="entry name" value="PFL"/>
    <property type="match status" value="1"/>
</dbReference>
<evidence type="ECO:0000259" key="13">
    <source>
        <dbReference type="PROSITE" id="PS51554"/>
    </source>
</evidence>
<keyword evidence="5" id="KW-0808">Transferase</keyword>
<dbReference type="InterPro" id="IPR001150">
    <property type="entry name" value="Gly_radical"/>
</dbReference>
<feature type="modified residue" description="Glycine radical" evidence="10">
    <location>
        <position position="786"/>
    </location>
</feature>
<reference evidence="14 15" key="2">
    <citation type="submission" date="2016-08" db="EMBL/GenBank/DDBJ databases">
        <title>Pervasive Adenine N6-methylation of Active Genes in Fungi.</title>
        <authorList>
            <consortium name="DOE Joint Genome Institute"/>
            <person name="Mondo S.J."/>
            <person name="Dannebaum R.O."/>
            <person name="Kuo R.C."/>
            <person name="Labutti K."/>
            <person name="Haridas S."/>
            <person name="Kuo A."/>
            <person name="Salamov A."/>
            <person name="Ahrendt S.R."/>
            <person name="Lipzen A."/>
            <person name="Sullivan W."/>
            <person name="Andreopoulos W.B."/>
            <person name="Clum A."/>
            <person name="Lindquist E."/>
            <person name="Daum C."/>
            <person name="Ramamoorthy G.K."/>
            <person name="Gryganskyi A."/>
            <person name="Culley D."/>
            <person name="Magnuson J.K."/>
            <person name="James T.Y."/>
            <person name="O'Malley M.A."/>
            <person name="Stajich J.E."/>
            <person name="Spatafora J.W."/>
            <person name="Visel A."/>
            <person name="Grigoriev I.V."/>
        </authorList>
    </citation>
    <scope>NUCLEOTIDE SEQUENCE [LARGE SCALE GENOMIC DNA]</scope>
    <source>
        <strain evidence="14 15">S4</strain>
    </source>
</reference>
<keyword evidence="8" id="KW-0012">Acyltransferase</keyword>
<evidence type="ECO:0000313" key="14">
    <source>
        <dbReference type="EMBL" id="ORX76454.1"/>
    </source>
</evidence>
<sequence length="1128" mass="126721">MESLTLCQANAIAKSVSVNAVAATKIAGVRISKPSRAIHTTTPMTTTGLKTSTAKKSSFPSIQTKTYATQAPCITGDAAAKSEIDVEGWIKKHYTPYEGDASFLSGPTEKTKKLFAKAEEYLAKERENGGLYDVDPHTPSTITSHKPGYLDKDNEVIYGYQTDVPLKRAIKPFGGVNMVKNALKAVNVPMDKEVEHIFSDYRKTHNTAVFDIYSKEMRSGRSNAIMTGLPDGYGRGRIIGDYRRVALYGTDRLIAQKEKDKAELQKKQMDEPTMKLIGEIADQVKALKQLTEMAKSYGIDISKPAKNAREATQFVYFGYLGSIKEQDGAAMSLGRVDAFLDCFFENDLKNGVITESEAQEIIDNLILKLRFARHLRTPEYNDLFAGDPTWVTMSLGGMGSDGRTLVTKTSFRVLNTLYNLGPAPEPNITVLWNKALPKNFKDFATQVSIDTSSIQYESDALMSARFGDDYGIACCVSAMRIGKDMQFFGARCNLAKLMLYVLNHGKDERTGKQVGPDFGPVPEGPIPFDWMWETYDKAMDWIANLYVNTMNVIHFCHDQYCYESLQMALHDTDVRRLMAFGVAGLSVVADSFSAIKYAKVTPIRDPKTGLTVDFKVEGDFPKFGNDDDRVDFFARTVTDKLITKLRKTPTYRGAIHTLSILTITSNVVYGKKTGSTPDGRKAGQPFAPGCNPMHGREFSGAVASLSSVAKVNYDSCMDGISNTFSIVPNTIGKTLKERQGNLSGLLDGYFTKGAHHLNVNVLKRETLEDAMAHPENYPNLTIRVSGYAVNFVKLTPAQQKEVIARTFHKKICFNKWKDSNCIISKIVNNVATTRKWTWDKESKILNDKLNNISSSTKEIMEFYWDRDMNSDKSIKAKTYKLYNFEESRSYLKLNLEFPEYSKGFRWILRARCGYKIDARVAKAAKMINNSCPNCCSCCFHCESYQRIDHWFINCFLFKNLRIDHFSDLDRNFFYFLDSLFNSLVRTSNNPSVDNRINNIVKGYKSSNNSISNIDILGSKKIVNRYRIYTFLIGGRDYGFSDRINNSPYKKEWECLFKCQTESGTYSKSPFLLRSAALLNDIMPVVCKRQHILFNKFKTNLSRNVNADNTVGQPSRANADPISDPSGIG</sequence>
<keyword evidence="15" id="KW-1185">Reference proteome</keyword>
<evidence type="ECO:0000313" key="15">
    <source>
        <dbReference type="Proteomes" id="UP000193944"/>
    </source>
</evidence>
<dbReference type="InterPro" id="IPR005949">
    <property type="entry name" value="Form_AcTrfase"/>
</dbReference>
<evidence type="ECO:0000256" key="3">
    <source>
        <dbReference type="ARBA" id="ARBA00013214"/>
    </source>
</evidence>
<comment type="subcellular location">
    <subcellularLocation>
        <location evidence="1">Cytoplasm</location>
    </subcellularLocation>
</comment>
<dbReference type="GO" id="GO:0005975">
    <property type="term" value="P:carbohydrate metabolic process"/>
    <property type="evidence" value="ECO:0007669"/>
    <property type="project" value="InterPro"/>
</dbReference>
<dbReference type="OrthoDB" id="10256780at2759"/>
<evidence type="ECO:0000259" key="12">
    <source>
        <dbReference type="PROSITE" id="PS51149"/>
    </source>
</evidence>
<dbReference type="Pfam" id="PF01228">
    <property type="entry name" value="Gly_radical"/>
    <property type="match status" value="1"/>
</dbReference>